<evidence type="ECO:0000313" key="3">
    <source>
        <dbReference type="Proteomes" id="UP000278006"/>
    </source>
</evidence>
<keyword evidence="1" id="KW-1133">Transmembrane helix</keyword>
<feature type="transmembrane region" description="Helical" evidence="1">
    <location>
        <begin position="66"/>
        <end position="87"/>
    </location>
</feature>
<protein>
    <submittedName>
        <fullName evidence="2">DUF58 domain-containing protein</fullName>
    </submittedName>
</protein>
<proteinExistence type="predicted"/>
<dbReference type="PANTHER" id="PTHR34351">
    <property type="entry name" value="SLR1927 PROTEIN-RELATED"/>
    <property type="match status" value="1"/>
</dbReference>
<evidence type="ECO:0000256" key="1">
    <source>
        <dbReference type="SAM" id="Phobius"/>
    </source>
</evidence>
<evidence type="ECO:0000313" key="2">
    <source>
        <dbReference type="EMBL" id="RMX04129.1"/>
    </source>
</evidence>
<name>A0A3M6QNN6_9BURK</name>
<keyword evidence="1" id="KW-0812">Transmembrane</keyword>
<sequence>MSTPALPGRLRQRFGNWFETRLPRTDHWVLTQHRIYVLPSPAGWFLALTALLLLIASINYQINLGFLFTFMLAGVGFISVLVAHGNLRGLQLQLRAPEAVFAGQPVPLHILLQHAGRRNRYAIVLRSHGPAAPVLVDVPAGQAATATLALAAMARGRHLLPPITIETRYPIGAFRVWSIWRPASAVLVWPAPEPDAPPLPQSLAAGQAGAASARTQSFEMDGFRAYQRGDPIKTILWKKTATAMTTGSGDWVRRDPSQMHETQLWLDHAATGLSHPEAVLARLCAWVLEADQQGIAYGLKLPHTHIAPATGPAHRHQCLEALALA</sequence>
<comment type="caution">
    <text evidence="2">The sequence shown here is derived from an EMBL/GenBank/DDBJ whole genome shotgun (WGS) entry which is preliminary data.</text>
</comment>
<feature type="transmembrane region" description="Helical" evidence="1">
    <location>
        <begin position="42"/>
        <end position="60"/>
    </location>
</feature>
<dbReference type="Proteomes" id="UP000278006">
    <property type="component" value="Unassembled WGS sequence"/>
</dbReference>
<dbReference type="OrthoDB" id="5298497at2"/>
<dbReference type="RefSeq" id="WP_122230808.1">
    <property type="nucleotide sequence ID" value="NZ_RDQO01000005.1"/>
</dbReference>
<keyword evidence="1" id="KW-0472">Membrane</keyword>
<gene>
    <name evidence="2" type="ORF">D8I35_15030</name>
</gene>
<reference evidence="2 3" key="1">
    <citation type="submission" date="2018-10" db="EMBL/GenBank/DDBJ databases">
        <title>Draft genome of Cortibacter populi DSM10536.</title>
        <authorList>
            <person name="Bernier A.-M."/>
            <person name="Bernard K."/>
        </authorList>
    </citation>
    <scope>NUCLEOTIDE SEQUENCE [LARGE SCALE GENOMIC DNA]</scope>
    <source>
        <strain evidence="2 3">DSM 105136</strain>
    </source>
</reference>
<dbReference type="PANTHER" id="PTHR34351:SF1">
    <property type="entry name" value="SLR1927 PROTEIN"/>
    <property type="match status" value="1"/>
</dbReference>
<accession>A0A3M6QNN6</accession>
<dbReference type="AlphaFoldDB" id="A0A3M6QNN6"/>
<organism evidence="2 3">
    <name type="scientific">Corticibacter populi</name>
    <dbReference type="NCBI Taxonomy" id="1550736"/>
    <lineage>
        <taxon>Bacteria</taxon>
        <taxon>Pseudomonadati</taxon>
        <taxon>Pseudomonadota</taxon>
        <taxon>Betaproteobacteria</taxon>
        <taxon>Burkholderiales</taxon>
        <taxon>Comamonadaceae</taxon>
        <taxon>Corticibacter</taxon>
    </lineage>
</organism>
<keyword evidence="3" id="KW-1185">Reference proteome</keyword>
<dbReference type="EMBL" id="RDQO01000005">
    <property type="protein sequence ID" value="RMX04129.1"/>
    <property type="molecule type" value="Genomic_DNA"/>
</dbReference>